<protein>
    <submittedName>
        <fullName evidence="1">Uncharacterized protein</fullName>
    </submittedName>
</protein>
<keyword evidence="2" id="KW-1185">Reference proteome</keyword>
<gene>
    <name evidence="1" type="ORF">ILYODFUR_019995</name>
</gene>
<accession>A0ABV0T9H7</accession>
<dbReference type="Proteomes" id="UP001482620">
    <property type="component" value="Unassembled WGS sequence"/>
</dbReference>
<organism evidence="1 2">
    <name type="scientific">Ilyodon furcidens</name>
    <name type="common">goldbreast splitfin</name>
    <dbReference type="NCBI Taxonomy" id="33524"/>
    <lineage>
        <taxon>Eukaryota</taxon>
        <taxon>Metazoa</taxon>
        <taxon>Chordata</taxon>
        <taxon>Craniata</taxon>
        <taxon>Vertebrata</taxon>
        <taxon>Euteleostomi</taxon>
        <taxon>Actinopterygii</taxon>
        <taxon>Neopterygii</taxon>
        <taxon>Teleostei</taxon>
        <taxon>Neoteleostei</taxon>
        <taxon>Acanthomorphata</taxon>
        <taxon>Ovalentaria</taxon>
        <taxon>Atherinomorphae</taxon>
        <taxon>Cyprinodontiformes</taxon>
        <taxon>Goodeidae</taxon>
        <taxon>Ilyodon</taxon>
    </lineage>
</organism>
<reference evidence="1 2" key="1">
    <citation type="submission" date="2021-06" db="EMBL/GenBank/DDBJ databases">
        <authorList>
            <person name="Palmer J.M."/>
        </authorList>
    </citation>
    <scope>NUCLEOTIDE SEQUENCE [LARGE SCALE GENOMIC DNA]</scope>
    <source>
        <strain evidence="2">if_2019</strain>
        <tissue evidence="1">Muscle</tissue>
    </source>
</reference>
<dbReference type="EMBL" id="JAHRIQ010025203">
    <property type="protein sequence ID" value="MEQ2229547.1"/>
    <property type="molecule type" value="Genomic_DNA"/>
</dbReference>
<proteinExistence type="predicted"/>
<evidence type="ECO:0000313" key="1">
    <source>
        <dbReference type="EMBL" id="MEQ2229547.1"/>
    </source>
</evidence>
<name>A0ABV0T9H7_9TELE</name>
<evidence type="ECO:0000313" key="2">
    <source>
        <dbReference type="Proteomes" id="UP001482620"/>
    </source>
</evidence>
<sequence>MIALQQKPGNQPLIEFRCAEAGNHLKHAGQCALRARVEKHWSKPPLNWFYSFTVTIKRKYTRPLVYAGPLFSPPCLPFTEGLQTFISPQLSEYSNAVFQSD</sequence>
<comment type="caution">
    <text evidence="1">The sequence shown here is derived from an EMBL/GenBank/DDBJ whole genome shotgun (WGS) entry which is preliminary data.</text>
</comment>